<dbReference type="InParanoid" id="A0A1X7TA77"/>
<feature type="transmembrane region" description="Helical" evidence="6">
    <location>
        <begin position="35"/>
        <end position="51"/>
    </location>
</feature>
<evidence type="ECO:0000256" key="3">
    <source>
        <dbReference type="ARBA" id="ARBA00041533"/>
    </source>
</evidence>
<dbReference type="eggNOG" id="KOG0721">
    <property type="taxonomic scope" value="Eukaryota"/>
</dbReference>
<dbReference type="Gene3D" id="1.10.287.110">
    <property type="entry name" value="DnaJ domain"/>
    <property type="match status" value="1"/>
</dbReference>
<comment type="subunit">
    <text evidence="5">Interacts with HSPA5/BiP; interaction is direct. Interacts with ERN1/IRE1 (via the luminal region). Interacts with DERL1.</text>
</comment>
<dbReference type="PROSITE" id="PS50076">
    <property type="entry name" value="DNAJ_2"/>
    <property type="match status" value="1"/>
</dbReference>
<dbReference type="PANTHER" id="PTHR44360:SF1">
    <property type="entry name" value="DNAJ HOMOLOG SUBFAMILY B MEMBER 9"/>
    <property type="match status" value="1"/>
</dbReference>
<reference evidence="8" key="1">
    <citation type="submission" date="2017-05" db="UniProtKB">
        <authorList>
            <consortium name="EnsemblMetazoa"/>
        </authorList>
    </citation>
    <scope>IDENTIFICATION</scope>
</reference>
<evidence type="ECO:0000256" key="4">
    <source>
        <dbReference type="ARBA" id="ARBA00045428"/>
    </source>
</evidence>
<dbReference type="EnsemblMetazoa" id="Aqu2.1.11323_001">
    <property type="protein sequence ID" value="Aqu2.1.11323_001"/>
    <property type="gene ID" value="Aqu2.1.11323"/>
</dbReference>
<name>A0A1X7TA77_AMPQE</name>
<keyword evidence="6" id="KW-1133">Transmembrane helix</keyword>
<dbReference type="SUPFAM" id="SSF46565">
    <property type="entry name" value="Chaperone J-domain"/>
    <property type="match status" value="1"/>
</dbReference>
<sequence>MAQIEFDEGTGAFSYIIVLLYGIFLLEMTLHDRGILLVCWLFLFWLIYWAVTQEPVGESEEWDPLKILGIDRGATVSQIKKKYRLLSMTHHPDKGGDPEVFTKIAKVYET</sequence>
<evidence type="ECO:0000256" key="6">
    <source>
        <dbReference type="SAM" id="Phobius"/>
    </source>
</evidence>
<feature type="transmembrane region" description="Helical" evidence="6">
    <location>
        <begin position="12"/>
        <end position="28"/>
    </location>
</feature>
<keyword evidence="1" id="KW-0143">Chaperone</keyword>
<dbReference type="PANTHER" id="PTHR44360">
    <property type="entry name" value="DNAJ HOMOLOG SUBFAMILY B MEMBER 9"/>
    <property type="match status" value="1"/>
</dbReference>
<dbReference type="AlphaFoldDB" id="A0A1X7TA77"/>
<evidence type="ECO:0000313" key="8">
    <source>
        <dbReference type="EnsemblMetazoa" id="Aqu2.1.11323_001"/>
    </source>
</evidence>
<dbReference type="InterPro" id="IPR051948">
    <property type="entry name" value="Hsp70_co-chaperone_J-domain"/>
</dbReference>
<dbReference type="GO" id="GO:0051787">
    <property type="term" value="F:misfolded protein binding"/>
    <property type="evidence" value="ECO:0007669"/>
    <property type="project" value="TreeGrafter"/>
</dbReference>
<dbReference type="InterPro" id="IPR001623">
    <property type="entry name" value="DnaJ_domain"/>
</dbReference>
<evidence type="ECO:0000256" key="2">
    <source>
        <dbReference type="ARBA" id="ARBA00040158"/>
    </source>
</evidence>
<organism evidence="8">
    <name type="scientific">Amphimedon queenslandica</name>
    <name type="common">Sponge</name>
    <dbReference type="NCBI Taxonomy" id="400682"/>
    <lineage>
        <taxon>Eukaryota</taxon>
        <taxon>Metazoa</taxon>
        <taxon>Porifera</taxon>
        <taxon>Demospongiae</taxon>
        <taxon>Heteroscleromorpha</taxon>
        <taxon>Haplosclerida</taxon>
        <taxon>Niphatidae</taxon>
        <taxon>Amphimedon</taxon>
    </lineage>
</organism>
<proteinExistence type="predicted"/>
<keyword evidence="6" id="KW-0472">Membrane</keyword>
<accession>A0A1X7TA77</accession>
<feature type="domain" description="J" evidence="7">
    <location>
        <begin position="63"/>
        <end position="110"/>
    </location>
</feature>
<evidence type="ECO:0000256" key="5">
    <source>
        <dbReference type="ARBA" id="ARBA00046365"/>
    </source>
</evidence>
<protein>
    <recommendedName>
        <fullName evidence="2">DnaJ homolog subfamily B member 9</fullName>
    </recommendedName>
    <alternativeName>
        <fullName evidence="3">Endoplasmic reticulum DNA J domain-containing protein 4</fullName>
    </alternativeName>
</protein>
<dbReference type="GO" id="GO:0005783">
    <property type="term" value="C:endoplasmic reticulum"/>
    <property type="evidence" value="ECO:0007669"/>
    <property type="project" value="TreeGrafter"/>
</dbReference>
<dbReference type="STRING" id="400682.A0A1X7TA77"/>
<dbReference type="GO" id="GO:0051087">
    <property type="term" value="F:protein-folding chaperone binding"/>
    <property type="evidence" value="ECO:0007669"/>
    <property type="project" value="TreeGrafter"/>
</dbReference>
<evidence type="ECO:0000259" key="7">
    <source>
        <dbReference type="PROSITE" id="PS50076"/>
    </source>
</evidence>
<dbReference type="OrthoDB" id="1734229at2759"/>
<dbReference type="CDD" id="cd06257">
    <property type="entry name" value="DnaJ"/>
    <property type="match status" value="1"/>
</dbReference>
<dbReference type="Pfam" id="PF00226">
    <property type="entry name" value="DnaJ"/>
    <property type="match status" value="1"/>
</dbReference>
<comment type="function">
    <text evidence="4">Co-chaperone for Hsp70 protein HSPA5/BiP that acts as a key repressor of the ERN1/IRE1-mediated unfolded protein response (UPR). J domain-containing co-chaperones stimulate the ATPase activity of Hsp70 proteins and are required for efficient substrate recognition by Hsp70 proteins. In the unstressed endoplasmic reticulum, interacts with the luminal region of ERN1/IRE1 and selectively recruits HSPA5/BiP: HSPA5/BiP disrupts the dimerization of the active ERN1/IRE1 luminal region, thereby inactivating ERN1/IRE1. Also involved in endoplasmic reticulum-associated degradation (ERAD) of misfolded proteins. Required for survival of B-cell progenitors and normal antibody production.</text>
</comment>
<dbReference type="InterPro" id="IPR036869">
    <property type="entry name" value="J_dom_sf"/>
</dbReference>
<dbReference type="SMART" id="SM00271">
    <property type="entry name" value="DnaJ"/>
    <property type="match status" value="1"/>
</dbReference>
<dbReference type="GO" id="GO:0036503">
    <property type="term" value="P:ERAD pathway"/>
    <property type="evidence" value="ECO:0007669"/>
    <property type="project" value="TreeGrafter"/>
</dbReference>
<dbReference type="PRINTS" id="PR00625">
    <property type="entry name" value="JDOMAIN"/>
</dbReference>
<keyword evidence="6" id="KW-0812">Transmembrane</keyword>
<evidence type="ECO:0000256" key="1">
    <source>
        <dbReference type="ARBA" id="ARBA00023186"/>
    </source>
</evidence>